<dbReference type="PANTHER" id="PTHR42921:SF1">
    <property type="entry name" value="ACETOACETYL-COA SYNTHETASE"/>
    <property type="match status" value="1"/>
</dbReference>
<evidence type="ECO:0000313" key="2">
    <source>
        <dbReference type="EnsemblMetazoa" id="CJA01776.1"/>
    </source>
</evidence>
<protein>
    <submittedName>
        <fullName evidence="2">AMP-binding domain-containing protein</fullName>
    </submittedName>
</protein>
<dbReference type="InterPro" id="IPR020845">
    <property type="entry name" value="AMP-binding_CS"/>
</dbReference>
<organism evidence="2 3">
    <name type="scientific">Caenorhabditis japonica</name>
    <dbReference type="NCBI Taxonomy" id="281687"/>
    <lineage>
        <taxon>Eukaryota</taxon>
        <taxon>Metazoa</taxon>
        <taxon>Ecdysozoa</taxon>
        <taxon>Nematoda</taxon>
        <taxon>Chromadorea</taxon>
        <taxon>Rhabditida</taxon>
        <taxon>Rhabditina</taxon>
        <taxon>Rhabditomorpha</taxon>
        <taxon>Rhabditoidea</taxon>
        <taxon>Rhabditidae</taxon>
        <taxon>Peloderinae</taxon>
        <taxon>Caenorhabditis</taxon>
    </lineage>
</organism>
<accession>A0A8R1HLE1</accession>
<dbReference type="AlphaFoldDB" id="A0A8R1HLE1"/>
<keyword evidence="3" id="KW-1185">Reference proteome</keyword>
<dbReference type="InterPro" id="IPR042099">
    <property type="entry name" value="ANL_N_sf"/>
</dbReference>
<dbReference type="GO" id="GO:0030729">
    <property type="term" value="F:acetoacetate-CoA ligase activity"/>
    <property type="evidence" value="ECO:0007669"/>
    <property type="project" value="TreeGrafter"/>
</dbReference>
<dbReference type="Gene3D" id="3.40.50.12780">
    <property type="entry name" value="N-terminal domain of ligase-like"/>
    <property type="match status" value="1"/>
</dbReference>
<dbReference type="InterPro" id="IPR000873">
    <property type="entry name" value="AMP-dep_synth/lig_dom"/>
</dbReference>
<dbReference type="EnsemblMetazoa" id="CJA01776.1">
    <property type="protein sequence ID" value="CJA01776.1"/>
    <property type="gene ID" value="WBGene00120980"/>
</dbReference>
<dbReference type="Proteomes" id="UP000005237">
    <property type="component" value="Unassembled WGS sequence"/>
</dbReference>
<reference evidence="3" key="1">
    <citation type="submission" date="2010-08" db="EMBL/GenBank/DDBJ databases">
        <authorList>
            <consortium name="Caenorhabditis japonica Sequencing Consortium"/>
            <person name="Wilson R.K."/>
        </authorList>
    </citation>
    <scope>NUCLEOTIDE SEQUENCE [LARGE SCALE GENOMIC DNA]</scope>
    <source>
        <strain evidence="3">DF5081</strain>
    </source>
</reference>
<dbReference type="PANTHER" id="PTHR42921">
    <property type="entry name" value="ACETOACETYL-COA SYNTHETASE"/>
    <property type="match status" value="1"/>
</dbReference>
<dbReference type="Pfam" id="PF00501">
    <property type="entry name" value="AMP-binding"/>
    <property type="match status" value="1"/>
</dbReference>
<proteinExistence type="predicted"/>
<sequence length="366" mass="40428">MVAEPNSTFLGIDGSVVEYTYDKLRKDVYRIATSLRNLGIGPGDTVCGFVPNTYDTLTAVFASAAVGAAWCSASVDFGPAGVLDRFKQVRPKVLFTVNNVTYKNKIIDQTEKINEIVKELPSLEKVIVSDSFTSIKFDSSKYQEKEKYLSLEEFKTPISDVVTPFVYTPVPFSDPLFVMFSSGTTGIPKAMVHTVGGTLLKHIEEHLVQGDSKKSDRIFFYTTCGWMMYNWMISFLYCKGSIVLFDECPLAPDTHILMKIAAKTHSTMIGMGAKLYDEYLRLEIPFNTIYDLSQIHTVYSTGSPLKNECFAYINTYIAPGALIGSISGGTDIIGCFVGGIKSLPITPGECQCSFLGMDIKSFNYMG</sequence>
<name>A0A8R1HLE1_CAEJA</name>
<feature type="domain" description="AMP-dependent synthetase/ligase" evidence="1">
    <location>
        <begin position="8"/>
        <end position="311"/>
    </location>
</feature>
<dbReference type="PROSITE" id="PS00455">
    <property type="entry name" value="AMP_BINDING"/>
    <property type="match status" value="1"/>
</dbReference>
<evidence type="ECO:0000259" key="1">
    <source>
        <dbReference type="Pfam" id="PF00501"/>
    </source>
</evidence>
<reference evidence="2" key="2">
    <citation type="submission" date="2022-06" db="UniProtKB">
        <authorList>
            <consortium name="EnsemblMetazoa"/>
        </authorList>
    </citation>
    <scope>IDENTIFICATION</scope>
    <source>
        <strain evidence="2">DF5081</strain>
    </source>
</reference>
<dbReference type="SUPFAM" id="SSF56801">
    <property type="entry name" value="Acetyl-CoA synthetase-like"/>
    <property type="match status" value="1"/>
</dbReference>
<evidence type="ECO:0000313" key="3">
    <source>
        <dbReference type="Proteomes" id="UP000005237"/>
    </source>
</evidence>